<proteinExistence type="predicted"/>
<sequence>MARVSATDRRRQLVEAAFRVIGREGFAAATTRAVCAEAGAPVATFHYCFASKEELFVELTEVTVAALRDAQADGVHVVGGLGESLRETLRQWWATVEAAPEREVVLTGLTHHALHEPSLAGVAQRQYEAYHRTAAATLSSLARACGVGWSVPVEQLARMLVVVTDGVTIAWLVDRDSAAALSSLDAFADVLAGLAT</sequence>
<keyword evidence="4" id="KW-0804">Transcription</keyword>
<dbReference type="PANTHER" id="PTHR30055:SF234">
    <property type="entry name" value="HTH-TYPE TRANSCRIPTIONAL REGULATOR BETI"/>
    <property type="match status" value="1"/>
</dbReference>
<feature type="domain" description="HTH tetR-type" evidence="6">
    <location>
        <begin position="7"/>
        <end position="67"/>
    </location>
</feature>
<evidence type="ECO:0000313" key="8">
    <source>
        <dbReference type="Proteomes" id="UP001595947"/>
    </source>
</evidence>
<organism evidence="7 8">
    <name type="scientific">Actinomycetospora atypica</name>
    <dbReference type="NCBI Taxonomy" id="1290095"/>
    <lineage>
        <taxon>Bacteria</taxon>
        <taxon>Bacillati</taxon>
        <taxon>Actinomycetota</taxon>
        <taxon>Actinomycetes</taxon>
        <taxon>Pseudonocardiales</taxon>
        <taxon>Pseudonocardiaceae</taxon>
        <taxon>Actinomycetospora</taxon>
    </lineage>
</organism>
<dbReference type="PROSITE" id="PS50977">
    <property type="entry name" value="HTH_TETR_2"/>
    <property type="match status" value="1"/>
</dbReference>
<keyword evidence="2" id="KW-0805">Transcription regulation</keyword>
<dbReference type="EMBL" id="JBHSIV010000010">
    <property type="protein sequence ID" value="MFC5062842.1"/>
    <property type="molecule type" value="Genomic_DNA"/>
</dbReference>
<dbReference type="InterPro" id="IPR050109">
    <property type="entry name" value="HTH-type_TetR-like_transc_reg"/>
</dbReference>
<dbReference type="PANTHER" id="PTHR30055">
    <property type="entry name" value="HTH-TYPE TRANSCRIPTIONAL REGULATOR RUTR"/>
    <property type="match status" value="1"/>
</dbReference>
<dbReference type="InterPro" id="IPR036271">
    <property type="entry name" value="Tet_transcr_reg_TetR-rel_C_sf"/>
</dbReference>
<evidence type="ECO:0000313" key="7">
    <source>
        <dbReference type="EMBL" id="MFC5062842.1"/>
    </source>
</evidence>
<evidence type="ECO:0000256" key="2">
    <source>
        <dbReference type="ARBA" id="ARBA00023015"/>
    </source>
</evidence>
<dbReference type="Pfam" id="PF13977">
    <property type="entry name" value="TetR_C_6"/>
    <property type="match status" value="1"/>
</dbReference>
<dbReference type="InterPro" id="IPR001647">
    <property type="entry name" value="HTH_TetR"/>
</dbReference>
<comment type="caution">
    <text evidence="7">The sequence shown here is derived from an EMBL/GenBank/DDBJ whole genome shotgun (WGS) entry which is preliminary data.</text>
</comment>
<evidence type="ECO:0000256" key="5">
    <source>
        <dbReference type="PROSITE-ProRule" id="PRU00335"/>
    </source>
</evidence>
<gene>
    <name evidence="7" type="ORF">ACFPBZ_11545</name>
</gene>
<evidence type="ECO:0000259" key="6">
    <source>
        <dbReference type="PROSITE" id="PS50977"/>
    </source>
</evidence>
<evidence type="ECO:0000256" key="3">
    <source>
        <dbReference type="ARBA" id="ARBA00023125"/>
    </source>
</evidence>
<keyword evidence="1" id="KW-0678">Repressor</keyword>
<dbReference type="Pfam" id="PF00440">
    <property type="entry name" value="TetR_N"/>
    <property type="match status" value="1"/>
</dbReference>
<evidence type="ECO:0000256" key="4">
    <source>
        <dbReference type="ARBA" id="ARBA00023163"/>
    </source>
</evidence>
<dbReference type="SUPFAM" id="SSF46689">
    <property type="entry name" value="Homeodomain-like"/>
    <property type="match status" value="1"/>
</dbReference>
<dbReference type="RefSeq" id="WP_378036196.1">
    <property type="nucleotide sequence ID" value="NZ_JBHSIV010000010.1"/>
</dbReference>
<dbReference type="InterPro" id="IPR039538">
    <property type="entry name" value="BetI_C"/>
</dbReference>
<dbReference type="Gene3D" id="1.10.357.10">
    <property type="entry name" value="Tetracycline Repressor, domain 2"/>
    <property type="match status" value="1"/>
</dbReference>
<keyword evidence="8" id="KW-1185">Reference proteome</keyword>
<evidence type="ECO:0000256" key="1">
    <source>
        <dbReference type="ARBA" id="ARBA00022491"/>
    </source>
</evidence>
<accession>A0ABV9YMH0</accession>
<dbReference type="InterPro" id="IPR009057">
    <property type="entry name" value="Homeodomain-like_sf"/>
</dbReference>
<keyword evidence="3 5" id="KW-0238">DNA-binding</keyword>
<name>A0ABV9YMH0_9PSEU</name>
<protein>
    <submittedName>
        <fullName evidence="7">TetR/AcrR family transcriptional regulator</fullName>
    </submittedName>
</protein>
<dbReference type="SUPFAM" id="SSF48498">
    <property type="entry name" value="Tetracyclin repressor-like, C-terminal domain"/>
    <property type="match status" value="1"/>
</dbReference>
<dbReference type="Proteomes" id="UP001595947">
    <property type="component" value="Unassembled WGS sequence"/>
</dbReference>
<reference evidence="8" key="1">
    <citation type="journal article" date="2019" name="Int. J. Syst. Evol. Microbiol.">
        <title>The Global Catalogue of Microorganisms (GCM) 10K type strain sequencing project: providing services to taxonomists for standard genome sequencing and annotation.</title>
        <authorList>
            <consortium name="The Broad Institute Genomics Platform"/>
            <consortium name="The Broad Institute Genome Sequencing Center for Infectious Disease"/>
            <person name="Wu L."/>
            <person name="Ma J."/>
        </authorList>
    </citation>
    <scope>NUCLEOTIDE SEQUENCE [LARGE SCALE GENOMIC DNA]</scope>
    <source>
        <strain evidence="8">CGMCC 4.7093</strain>
    </source>
</reference>
<feature type="DNA-binding region" description="H-T-H motif" evidence="5">
    <location>
        <begin position="30"/>
        <end position="49"/>
    </location>
</feature>